<protein>
    <submittedName>
        <fullName evidence="3">Uncharacterized protein</fullName>
    </submittedName>
</protein>
<accession>A0A6L2MJQ3</accession>
<evidence type="ECO:0000256" key="1">
    <source>
        <dbReference type="SAM" id="MobiDB-lite"/>
    </source>
</evidence>
<proteinExistence type="predicted"/>
<name>A0A6L2MJQ3_TANCI</name>
<keyword evidence="2" id="KW-0812">Transmembrane</keyword>
<dbReference type="EMBL" id="BKCJ010006834">
    <property type="protein sequence ID" value="GEU74173.1"/>
    <property type="molecule type" value="Genomic_DNA"/>
</dbReference>
<comment type="caution">
    <text evidence="3">The sequence shown here is derived from an EMBL/GenBank/DDBJ whole genome shotgun (WGS) entry which is preliminary data.</text>
</comment>
<feature type="region of interest" description="Disordered" evidence="1">
    <location>
        <begin position="125"/>
        <end position="149"/>
    </location>
</feature>
<sequence>MRLLSSWIPPFVMKNQEVRYLFFFTVPITVIPEIAYVFPTTIPPPPPSFNPLLQKATPIVSEETTSFLELPNLASVFGFNDRVTKLERGLSEMKQIDQYAQAISLILAIEPSHTVGDPRVQHKQEFDAGNNDKQPDDEAASKVGWFKKPKQTLTLDPDWNKRQHVDFRPPQTCISNIARAENPPT</sequence>
<reference evidence="3" key="1">
    <citation type="journal article" date="2019" name="Sci. Rep.">
        <title>Draft genome of Tanacetum cinerariifolium, the natural source of mosquito coil.</title>
        <authorList>
            <person name="Yamashiro T."/>
            <person name="Shiraishi A."/>
            <person name="Satake H."/>
            <person name="Nakayama K."/>
        </authorList>
    </citation>
    <scope>NUCLEOTIDE SEQUENCE</scope>
</reference>
<feature type="transmembrane region" description="Helical" evidence="2">
    <location>
        <begin position="20"/>
        <end position="38"/>
    </location>
</feature>
<keyword evidence="2" id="KW-1133">Transmembrane helix</keyword>
<evidence type="ECO:0000313" key="3">
    <source>
        <dbReference type="EMBL" id="GEU74173.1"/>
    </source>
</evidence>
<evidence type="ECO:0000256" key="2">
    <source>
        <dbReference type="SAM" id="Phobius"/>
    </source>
</evidence>
<gene>
    <name evidence="3" type="ORF">Tci_046151</name>
</gene>
<organism evidence="3">
    <name type="scientific">Tanacetum cinerariifolium</name>
    <name type="common">Dalmatian daisy</name>
    <name type="synonym">Chrysanthemum cinerariifolium</name>
    <dbReference type="NCBI Taxonomy" id="118510"/>
    <lineage>
        <taxon>Eukaryota</taxon>
        <taxon>Viridiplantae</taxon>
        <taxon>Streptophyta</taxon>
        <taxon>Embryophyta</taxon>
        <taxon>Tracheophyta</taxon>
        <taxon>Spermatophyta</taxon>
        <taxon>Magnoliopsida</taxon>
        <taxon>eudicotyledons</taxon>
        <taxon>Gunneridae</taxon>
        <taxon>Pentapetalae</taxon>
        <taxon>asterids</taxon>
        <taxon>campanulids</taxon>
        <taxon>Asterales</taxon>
        <taxon>Asteraceae</taxon>
        <taxon>Asteroideae</taxon>
        <taxon>Anthemideae</taxon>
        <taxon>Anthemidinae</taxon>
        <taxon>Tanacetum</taxon>
    </lineage>
</organism>
<keyword evidence="2" id="KW-0472">Membrane</keyword>
<dbReference type="AlphaFoldDB" id="A0A6L2MJQ3"/>